<gene>
    <name evidence="5" type="primary">ACTR6</name>
    <name evidence="5" type="ORF">Ciccas_001145</name>
</gene>
<proteinExistence type="inferred from homology"/>
<dbReference type="PANTHER" id="PTHR11937">
    <property type="entry name" value="ACTIN"/>
    <property type="match status" value="1"/>
</dbReference>
<organism evidence="5 6">
    <name type="scientific">Cichlidogyrus casuarinus</name>
    <dbReference type="NCBI Taxonomy" id="1844966"/>
    <lineage>
        <taxon>Eukaryota</taxon>
        <taxon>Metazoa</taxon>
        <taxon>Spiralia</taxon>
        <taxon>Lophotrochozoa</taxon>
        <taxon>Platyhelminthes</taxon>
        <taxon>Monogenea</taxon>
        <taxon>Monopisthocotylea</taxon>
        <taxon>Dactylogyridea</taxon>
        <taxon>Ancyrocephalidae</taxon>
        <taxon>Cichlidogyrus</taxon>
    </lineage>
</organism>
<dbReference type="EMBL" id="JBJKFK010000071">
    <property type="protein sequence ID" value="KAL3320177.1"/>
    <property type="molecule type" value="Genomic_DNA"/>
</dbReference>
<evidence type="ECO:0000256" key="1">
    <source>
        <dbReference type="ARBA" id="ARBA00003520"/>
    </source>
</evidence>
<keyword evidence="4" id="KW-0963">Cytoplasm</keyword>
<comment type="caution">
    <text evidence="5">The sequence shown here is derived from an EMBL/GenBank/DDBJ whole genome shotgun (WGS) entry which is preliminary data.</text>
</comment>
<dbReference type="Gene3D" id="3.90.640.10">
    <property type="entry name" value="Actin, Chain A, domain 4"/>
    <property type="match status" value="1"/>
</dbReference>
<evidence type="ECO:0000256" key="2">
    <source>
        <dbReference type="ARBA" id="ARBA00004496"/>
    </source>
</evidence>
<dbReference type="Gene3D" id="3.30.420.40">
    <property type="match status" value="2"/>
</dbReference>
<dbReference type="SMART" id="SM00268">
    <property type="entry name" value="ACTIN"/>
    <property type="match status" value="1"/>
</dbReference>
<dbReference type="Pfam" id="PF00022">
    <property type="entry name" value="Actin"/>
    <property type="match status" value="1"/>
</dbReference>
<dbReference type="Gene3D" id="2.30.36.70">
    <property type="entry name" value="Actin, Chain A, domain 2"/>
    <property type="match status" value="1"/>
</dbReference>
<evidence type="ECO:0000313" key="6">
    <source>
        <dbReference type="Proteomes" id="UP001626550"/>
    </source>
</evidence>
<accession>A0ABD2QKY0</accession>
<protein>
    <submittedName>
        <fullName evidence="5">Actin- protein 6</fullName>
    </submittedName>
</protein>
<dbReference type="InterPro" id="IPR043129">
    <property type="entry name" value="ATPase_NBD"/>
</dbReference>
<comment type="subcellular location">
    <subcellularLocation>
        <location evidence="2">Cytoplasm</location>
    </subcellularLocation>
</comment>
<dbReference type="GO" id="GO:0005737">
    <property type="term" value="C:cytoplasm"/>
    <property type="evidence" value="ECO:0007669"/>
    <property type="project" value="UniProtKB-SubCell"/>
</dbReference>
<comment type="similarity">
    <text evidence="3">Belongs to the actin family. ARP6 subfamily.</text>
</comment>
<dbReference type="CDD" id="cd10210">
    <property type="entry name" value="ASKHA_NBD_Arp6"/>
    <property type="match status" value="1"/>
</dbReference>
<keyword evidence="6" id="KW-1185">Reference proteome</keyword>
<evidence type="ECO:0000256" key="3">
    <source>
        <dbReference type="ARBA" id="ARBA00005665"/>
    </source>
</evidence>
<reference evidence="5 6" key="1">
    <citation type="submission" date="2024-11" db="EMBL/GenBank/DDBJ databases">
        <title>Adaptive evolution of stress response genes in parasites aligns with host niche diversity.</title>
        <authorList>
            <person name="Hahn C."/>
            <person name="Resl P."/>
        </authorList>
    </citation>
    <scope>NUCLEOTIDE SEQUENCE [LARGE SCALE GENOMIC DNA]</scope>
    <source>
        <strain evidence="5">EGGRZ-B1_66</strain>
        <tissue evidence="5">Body</tissue>
    </source>
</reference>
<comment type="function">
    <text evidence="1">Actins are highly conserved proteins that are involved in various types of cell motility and are ubiquitously expressed in all eukaryotic cells.</text>
</comment>
<dbReference type="AlphaFoldDB" id="A0ABD2QKY0"/>
<dbReference type="SUPFAM" id="SSF53067">
    <property type="entry name" value="Actin-like ATPase domain"/>
    <property type="match status" value="2"/>
</dbReference>
<dbReference type="InterPro" id="IPR004000">
    <property type="entry name" value="Actin"/>
</dbReference>
<name>A0ABD2QKY0_9PLAT</name>
<sequence>MKKPPVLILDLGGGSIKVGLNSSSEALVADNAIYKAKNVSSRIFIGSEIKDCQNISSLFQTLPFKKGYINNWDTQRQILDSIFKQFLNTDSLDGVDLICTEPYFNFTSSKETMNEIFFEEYSANALIRANPAFLSAYKYKQEYMRKPSRYTLVIDSGYSFTHVVPMLDGKPMRDYIKRFTVGGKILTNRLIEMISYRQLDVRSEVYIMNQCKEAACYVSTNFEQDLRIARKRNPNENPVMREYVLPDYVDVHRGFLREPIMDKTKQNCSLLLTNERFTVPELIFYPGDIGFPEMGLSEGLDYILNELVPQAARPGLLANCVITGGNAMMEGFSARCFQELRKFAPDDLRVDVFKPENRQNFAWEGGQLLAKHIDVYNQYRVSRHDYYEHGNNLCEERFPVS</sequence>
<evidence type="ECO:0000313" key="5">
    <source>
        <dbReference type="EMBL" id="KAL3320177.1"/>
    </source>
</evidence>
<dbReference type="Proteomes" id="UP001626550">
    <property type="component" value="Unassembled WGS sequence"/>
</dbReference>
<evidence type="ECO:0000256" key="4">
    <source>
        <dbReference type="ARBA" id="ARBA00022490"/>
    </source>
</evidence>
<dbReference type="GO" id="GO:0005634">
    <property type="term" value="C:nucleus"/>
    <property type="evidence" value="ECO:0007669"/>
    <property type="project" value="UniProtKB-ARBA"/>
</dbReference>
<dbReference type="FunFam" id="3.90.640.10:FF:000014">
    <property type="entry name" value="Putative actin-related protein 6"/>
    <property type="match status" value="1"/>
</dbReference>